<protein>
    <recommendedName>
        <fullName evidence="3">Proteasome assembly chaperone 3</fullName>
    </recommendedName>
</protein>
<dbReference type="OrthoDB" id="5593278at2759"/>
<dbReference type="Proteomes" id="UP000559027">
    <property type="component" value="Unassembled WGS sequence"/>
</dbReference>
<dbReference type="InterPro" id="IPR018788">
    <property type="entry name" value="Proteasome_assmbl_chp_3"/>
</dbReference>
<dbReference type="Gene3D" id="3.30.230.90">
    <property type="match status" value="1"/>
</dbReference>
<evidence type="ECO:0008006" key="3">
    <source>
        <dbReference type="Google" id="ProtNLM"/>
    </source>
</evidence>
<dbReference type="InterPro" id="IPR053720">
    <property type="entry name" value="Psm_Assembly_Chaperone"/>
</dbReference>
<proteinExistence type="predicted"/>
<reference evidence="1 2" key="1">
    <citation type="journal article" date="2020" name="ISME J.">
        <title>Uncovering the hidden diversity of litter-decomposition mechanisms in mushroom-forming fungi.</title>
        <authorList>
            <person name="Floudas D."/>
            <person name="Bentzer J."/>
            <person name="Ahren D."/>
            <person name="Johansson T."/>
            <person name="Persson P."/>
            <person name="Tunlid A."/>
        </authorList>
    </citation>
    <scope>NUCLEOTIDE SEQUENCE [LARGE SCALE GENOMIC DNA]</scope>
    <source>
        <strain evidence="1 2">CBS 146.42</strain>
    </source>
</reference>
<sequence>MLQHQNQVINGIDTDVIVQRFSDRTLILVTQLGKVGNLIQASIPATAVLPPPPLVPEQLPPPPPAIQLTNLLGTAPSEHMQTLHSLYASQIATLMWISEPESALGLGKKAVVVGLALKKQAVEEEGLGESEKVTFRGIMGLVRDMLKQHPGV</sequence>
<name>A0A8H5LHM5_9AGAR</name>
<evidence type="ECO:0000313" key="2">
    <source>
        <dbReference type="Proteomes" id="UP000559027"/>
    </source>
</evidence>
<dbReference type="GO" id="GO:0043248">
    <property type="term" value="P:proteasome assembly"/>
    <property type="evidence" value="ECO:0007669"/>
    <property type="project" value="InterPro"/>
</dbReference>
<keyword evidence="2" id="KW-1185">Reference proteome</keyword>
<dbReference type="AlphaFoldDB" id="A0A8H5LHM5"/>
<organism evidence="1 2">
    <name type="scientific">Leucocoprinus leucothites</name>
    <dbReference type="NCBI Taxonomy" id="201217"/>
    <lineage>
        <taxon>Eukaryota</taxon>
        <taxon>Fungi</taxon>
        <taxon>Dikarya</taxon>
        <taxon>Basidiomycota</taxon>
        <taxon>Agaricomycotina</taxon>
        <taxon>Agaricomycetes</taxon>
        <taxon>Agaricomycetidae</taxon>
        <taxon>Agaricales</taxon>
        <taxon>Agaricineae</taxon>
        <taxon>Agaricaceae</taxon>
        <taxon>Leucocoprinus</taxon>
    </lineage>
</organism>
<dbReference type="EMBL" id="JAACJO010000005">
    <property type="protein sequence ID" value="KAF5357756.1"/>
    <property type="molecule type" value="Genomic_DNA"/>
</dbReference>
<dbReference type="PANTHER" id="PTHR31051">
    <property type="entry name" value="PROTEASOME ASSEMBLY CHAPERONE 3"/>
    <property type="match status" value="1"/>
</dbReference>
<accession>A0A8H5LHM5</accession>
<dbReference type="PANTHER" id="PTHR31051:SF1">
    <property type="entry name" value="PROTEASOME ASSEMBLY CHAPERONE 3"/>
    <property type="match status" value="1"/>
</dbReference>
<comment type="caution">
    <text evidence="1">The sequence shown here is derived from an EMBL/GenBank/DDBJ whole genome shotgun (WGS) entry which is preliminary data.</text>
</comment>
<gene>
    <name evidence="1" type="ORF">D9756_001503</name>
</gene>
<evidence type="ECO:0000313" key="1">
    <source>
        <dbReference type="EMBL" id="KAF5357756.1"/>
    </source>
</evidence>